<feature type="region of interest" description="Disordered" evidence="2">
    <location>
        <begin position="404"/>
        <end position="430"/>
    </location>
</feature>
<dbReference type="AlphaFoldDB" id="A0AAD9I2J8"/>
<dbReference type="PANTHER" id="PTHR21561:SF12">
    <property type="entry name" value="INO80 COMPLEX SUBUNIT B"/>
    <property type="match status" value="1"/>
</dbReference>
<dbReference type="GO" id="GO:0006338">
    <property type="term" value="P:chromatin remodeling"/>
    <property type="evidence" value="ECO:0007669"/>
    <property type="project" value="InterPro"/>
</dbReference>
<keyword evidence="5" id="KW-1185">Reference proteome</keyword>
<feature type="compositionally biased region" description="Acidic residues" evidence="2">
    <location>
        <begin position="180"/>
        <end position="220"/>
    </location>
</feature>
<feature type="compositionally biased region" description="Acidic residues" evidence="2">
    <location>
        <begin position="116"/>
        <end position="169"/>
    </location>
</feature>
<name>A0AAD9I2J8_9PEZI</name>
<protein>
    <recommendedName>
        <fullName evidence="3">INO80 complex subunit B-like conserved region domain-containing protein</fullName>
    </recommendedName>
</protein>
<keyword evidence="1" id="KW-0175">Coiled coil</keyword>
<organism evidence="4 5">
    <name type="scientific">Phyllachora maydis</name>
    <dbReference type="NCBI Taxonomy" id="1825666"/>
    <lineage>
        <taxon>Eukaryota</taxon>
        <taxon>Fungi</taxon>
        <taxon>Dikarya</taxon>
        <taxon>Ascomycota</taxon>
        <taxon>Pezizomycotina</taxon>
        <taxon>Sordariomycetes</taxon>
        <taxon>Sordariomycetidae</taxon>
        <taxon>Phyllachorales</taxon>
        <taxon>Phyllachoraceae</taxon>
        <taxon>Phyllachora</taxon>
    </lineage>
</organism>
<reference evidence="4" key="1">
    <citation type="journal article" date="2023" name="Mol. Plant Microbe Interact.">
        <title>Elucidating the Obligate Nature and Biological Capacity of an Invasive Fungal Corn Pathogen.</title>
        <authorList>
            <person name="MacCready J.S."/>
            <person name="Roggenkamp E.M."/>
            <person name="Gdanetz K."/>
            <person name="Chilvers M.I."/>
        </authorList>
    </citation>
    <scope>NUCLEOTIDE SEQUENCE</scope>
    <source>
        <strain evidence="4">PM02</strain>
    </source>
</reference>
<comment type="caution">
    <text evidence="4">The sequence shown here is derived from an EMBL/GenBank/DDBJ whole genome shotgun (WGS) entry which is preliminary data.</text>
</comment>
<feature type="domain" description="INO80 complex subunit B-like conserved region" evidence="3">
    <location>
        <begin position="373"/>
        <end position="453"/>
    </location>
</feature>
<dbReference type="GO" id="GO:0031011">
    <property type="term" value="C:Ino80 complex"/>
    <property type="evidence" value="ECO:0007669"/>
    <property type="project" value="InterPro"/>
</dbReference>
<feature type="compositionally biased region" description="Low complexity" evidence="2">
    <location>
        <begin position="45"/>
        <end position="58"/>
    </location>
</feature>
<dbReference type="Pfam" id="PF04795">
    <property type="entry name" value="PAPA-1"/>
    <property type="match status" value="1"/>
</dbReference>
<accession>A0AAD9I2J8</accession>
<gene>
    <name evidence="4" type="ORF">P8C59_004340</name>
</gene>
<dbReference type="InterPro" id="IPR006880">
    <property type="entry name" value="INO80B_C"/>
</dbReference>
<dbReference type="PANTHER" id="PTHR21561">
    <property type="entry name" value="INO80 COMPLEX SUBUNIT B"/>
    <property type="match status" value="1"/>
</dbReference>
<dbReference type="Proteomes" id="UP001217918">
    <property type="component" value="Unassembled WGS sequence"/>
</dbReference>
<dbReference type="SMART" id="SM01406">
    <property type="entry name" value="PAPA-1"/>
    <property type="match status" value="1"/>
</dbReference>
<feature type="region of interest" description="Disordered" evidence="2">
    <location>
        <begin position="1"/>
        <end position="355"/>
    </location>
</feature>
<sequence length="477" mass="51452">MQASLPEIRGRGGLLATPGPRIRDNDRAMSARSSRRSADAKTMASVSRGPPSSPRSSPADANQHIHLNIKVPSNKLRLATAGSGGDTNPGSVAVGRGRETEKRATRGLKKSYVLQDSDEDDDVEDDDEMEENAAADDDDDDDDDDNDDDDDDDDDDNEEEEEGEDEIEVGDVTAATAGVMDDDEEEMDALGDGDAEGDDDEMDIDAEGDDDEDAEGDMDMDVLPPPAPTIKISMPGAKGSAAHTKGKAIPVAKSSARAGTSAAKRPRVIGTEEDEEDELGELESAADDDMNDTVEVAARDEDGQGDEEDMDDEGEEIEVADQGAEVDTDDDGLGTPDMTRMTARQRAKHGDASHEYLKLSDEVQVKKHFTAEELSMRRAEMARRRRNLSEKRNEEVKLETINKLLKKQAPKGKGRHPLAGEETSGEEVQRASPTYIRWISSREGSRVAIPDDMVAGPMGQVFGLRPGGGGKMVEEVL</sequence>
<feature type="compositionally biased region" description="Acidic residues" evidence="2">
    <location>
        <begin position="303"/>
        <end position="332"/>
    </location>
</feature>
<dbReference type="EMBL" id="JAQQPM010000003">
    <property type="protein sequence ID" value="KAK2069793.1"/>
    <property type="molecule type" value="Genomic_DNA"/>
</dbReference>
<proteinExistence type="predicted"/>
<dbReference type="InterPro" id="IPR029523">
    <property type="entry name" value="INO80B/Ies2"/>
</dbReference>
<evidence type="ECO:0000313" key="4">
    <source>
        <dbReference type="EMBL" id="KAK2069793.1"/>
    </source>
</evidence>
<feature type="compositionally biased region" description="Acidic residues" evidence="2">
    <location>
        <begin position="271"/>
        <end position="292"/>
    </location>
</feature>
<evidence type="ECO:0000256" key="2">
    <source>
        <dbReference type="SAM" id="MobiDB-lite"/>
    </source>
</evidence>
<evidence type="ECO:0000256" key="1">
    <source>
        <dbReference type="SAM" id="Coils"/>
    </source>
</evidence>
<feature type="coiled-coil region" evidence="1">
    <location>
        <begin position="371"/>
        <end position="399"/>
    </location>
</feature>
<evidence type="ECO:0000259" key="3">
    <source>
        <dbReference type="SMART" id="SM01406"/>
    </source>
</evidence>
<evidence type="ECO:0000313" key="5">
    <source>
        <dbReference type="Proteomes" id="UP001217918"/>
    </source>
</evidence>
<feature type="compositionally biased region" description="Basic residues" evidence="2">
    <location>
        <begin position="404"/>
        <end position="416"/>
    </location>
</feature>